<dbReference type="Pfam" id="PF12569">
    <property type="entry name" value="NatA_aux_su"/>
    <property type="match status" value="3"/>
</dbReference>
<dbReference type="GO" id="GO:0005737">
    <property type="term" value="C:cytoplasm"/>
    <property type="evidence" value="ECO:0007669"/>
    <property type="project" value="TreeGrafter"/>
</dbReference>
<dbReference type="SMART" id="SM00028">
    <property type="entry name" value="TPR"/>
    <property type="match status" value="5"/>
</dbReference>
<evidence type="ECO:0000256" key="2">
    <source>
        <dbReference type="ARBA" id="ARBA00022803"/>
    </source>
</evidence>
<dbReference type="RefSeq" id="XP_013232254.1">
    <property type="nucleotide sequence ID" value="XM_013376800.1"/>
</dbReference>
<name>U6KYX0_EIMTE</name>
<dbReference type="GO" id="GO:0016740">
    <property type="term" value="F:transferase activity"/>
    <property type="evidence" value="ECO:0007669"/>
    <property type="project" value="UniProtKB-KW"/>
</dbReference>
<dbReference type="PANTHER" id="PTHR22767:SF2">
    <property type="entry name" value="N(ALPHA)-ACETYLTRANSFERASE 15_16, ISOFORM A"/>
    <property type="match status" value="1"/>
</dbReference>
<feature type="compositionally biased region" description="Basic and acidic residues" evidence="4">
    <location>
        <begin position="483"/>
        <end position="494"/>
    </location>
</feature>
<proteinExistence type="predicted"/>
<evidence type="ECO:0000313" key="6">
    <source>
        <dbReference type="Proteomes" id="UP000030747"/>
    </source>
</evidence>
<reference evidence="5" key="1">
    <citation type="submission" date="2013-10" db="EMBL/GenBank/DDBJ databases">
        <title>Genomic analysis of the causative agents of coccidiosis in chickens.</title>
        <authorList>
            <person name="Reid A.J."/>
            <person name="Blake D."/>
            <person name="Billington K."/>
            <person name="Browne H."/>
            <person name="Dunn M."/>
            <person name="Hung S."/>
            <person name="Kawahara F."/>
            <person name="Miranda-Saavedra D."/>
            <person name="Mourier T."/>
            <person name="Nagra H."/>
            <person name="Otto T.D."/>
            <person name="Rawlings N."/>
            <person name="Sanchez A."/>
            <person name="Sanders M."/>
            <person name="Subramaniam C."/>
            <person name="Tay Y."/>
            <person name="Dear P."/>
            <person name="Doerig C."/>
            <person name="Gruber A."/>
            <person name="Parkinson J."/>
            <person name="Shirley M."/>
            <person name="Wan K.L."/>
            <person name="Berriman M."/>
            <person name="Tomley F."/>
            <person name="Pain A."/>
        </authorList>
    </citation>
    <scope>NUCLEOTIDE SEQUENCE [LARGE SCALE GENOMIC DNA]</scope>
    <source>
        <strain evidence="5">Houghton</strain>
    </source>
</reference>
<keyword evidence="2 3" id="KW-0802">TPR repeat</keyword>
<dbReference type="InterPro" id="IPR021183">
    <property type="entry name" value="NatA_aux_su"/>
</dbReference>
<reference evidence="5" key="2">
    <citation type="submission" date="2013-10" db="EMBL/GenBank/DDBJ databases">
        <authorList>
            <person name="Aslett M."/>
        </authorList>
    </citation>
    <scope>NUCLEOTIDE SEQUENCE [LARGE SCALE GENOMIC DNA]</scope>
    <source>
        <strain evidence="5">Houghton</strain>
    </source>
</reference>
<feature type="compositionally biased region" description="Basic residues" evidence="4">
    <location>
        <begin position="754"/>
        <end position="763"/>
    </location>
</feature>
<evidence type="ECO:0000313" key="5">
    <source>
        <dbReference type="EMBL" id="CDJ41504.1"/>
    </source>
</evidence>
<feature type="region of interest" description="Disordered" evidence="4">
    <location>
        <begin position="742"/>
        <end position="781"/>
    </location>
</feature>
<evidence type="ECO:0000256" key="1">
    <source>
        <dbReference type="ARBA" id="ARBA00022737"/>
    </source>
</evidence>
<feature type="repeat" description="TPR" evidence="3">
    <location>
        <begin position="538"/>
        <end position="571"/>
    </location>
</feature>
<sequence>MRANNDTPSWRALPSKEQSVFKHMMWLYEQKHNKKAIKQADLILKKFPEHGETLSMKGLILSNMGAEKKQEAYDYAKRGLKADITNCVCWHVLGLLYRQDKDYAEASKCFIQTLRLDPNNYPAMRDLANLQIHERNLDGFLETRRHILKARSRFIREWAAFAMANHLVGRLTIAQEILGEMENQFGESRDLDAFEKSEIMLYKAAILEEMGEYKQCYDYLTTREQAILDETALLEAQGRMAIFLRQFDLGRVAYRRLMEINKDNERYVLGFMACDENEDIRHLFALPKCCLSGAVGKADSLDYLKLKQLQDGRIFAPVSSAPPYIYLMPGALRSSGEDSGGWLESAFTRQAAREAQVQQQELQLLKGWKSSGHTEAAPPSFRMVRGLSAEMQDRILNYFDDLKVQLSPFPLLDYLKLSFLSGGRFVAALDDFLRPQLRKGVVSLFAALRRLYTRERAHLIGTVLESYVEHLQRSPSSFGPLLGERHEKRQDEPHSSSTSDSSDAFCGDSKNSEGLNQNNSLNRSQESREKPEIATALLYAYMLMAQHYDFMENTEKALQTIQKAIDHTPTFADLYLVKGRIYKHAGAYRLAAELHEKARSLDFADRYLNSKCCSYLLRINKAEEAVATARCFSRQADPEDSPDLQCMWFELKRGRALVRLQHHQQALMEFNATIKHFADIHQDQVDFHPYCLRKSTFRAYVNFLRMQDKLWSHRYFREAAQEALKIYFAAHDGLIELKPEAAARPAAEPQKEAKAKKKQANKKASKDQKAATNSETQPEEAPLAAAQNILDKYICCCATDPLARAAHYHLAYRKGCVVGMILALSRLNKLIKREGTNRSVSVLMPLLYHFCRAADLSLIPSEMESLCTSALSAILETPLSPSGLQQQLQQAADKLMGDLLLQCKADALDFQLRKTALEAYLLAGEDVPDDSLLLSFPTLTAAAAVTNAAASGERERPSLADCEALLQQLQQFKGKEKACEALKAACRLRFPLSDLFNNSD</sequence>
<dbReference type="AlphaFoldDB" id="U6KYX0"/>
<keyword evidence="6" id="KW-1185">Reference proteome</keyword>
<dbReference type="Proteomes" id="UP000030747">
    <property type="component" value="Unassembled WGS sequence"/>
</dbReference>
<keyword evidence="5" id="KW-0808">Transferase</keyword>
<organism evidence="5 6">
    <name type="scientific">Eimeria tenella</name>
    <name type="common">Coccidian parasite</name>
    <dbReference type="NCBI Taxonomy" id="5802"/>
    <lineage>
        <taxon>Eukaryota</taxon>
        <taxon>Sar</taxon>
        <taxon>Alveolata</taxon>
        <taxon>Apicomplexa</taxon>
        <taxon>Conoidasida</taxon>
        <taxon>Coccidia</taxon>
        <taxon>Eucoccidiorida</taxon>
        <taxon>Eimeriorina</taxon>
        <taxon>Eimeriidae</taxon>
        <taxon>Eimeria</taxon>
    </lineage>
</organism>
<dbReference type="EMBL" id="HG675628">
    <property type="protein sequence ID" value="CDJ41504.1"/>
    <property type="molecule type" value="Genomic_DNA"/>
</dbReference>
<dbReference type="Pfam" id="PF07719">
    <property type="entry name" value="TPR_2"/>
    <property type="match status" value="1"/>
</dbReference>
<dbReference type="GeneID" id="25250634"/>
<evidence type="ECO:0000256" key="3">
    <source>
        <dbReference type="PROSITE-ProRule" id="PRU00339"/>
    </source>
</evidence>
<accession>U6KYX0</accession>
<evidence type="ECO:0000256" key="4">
    <source>
        <dbReference type="SAM" id="MobiDB-lite"/>
    </source>
</evidence>
<dbReference type="InterPro" id="IPR019734">
    <property type="entry name" value="TPR_rpt"/>
</dbReference>
<dbReference type="InterPro" id="IPR011990">
    <property type="entry name" value="TPR-like_helical_dom_sf"/>
</dbReference>
<keyword evidence="1" id="KW-0677">Repeat</keyword>
<dbReference type="OMA" id="MEMRADY"/>
<dbReference type="SUPFAM" id="SSF48452">
    <property type="entry name" value="TPR-like"/>
    <property type="match status" value="1"/>
</dbReference>
<protein>
    <submittedName>
        <fullName evidence="5">N-terminal acetyltransferase complex subunit NARG1, putative</fullName>
    </submittedName>
</protein>
<dbReference type="InterPro" id="IPR013105">
    <property type="entry name" value="TPR_2"/>
</dbReference>
<dbReference type="PROSITE" id="PS50005">
    <property type="entry name" value="TPR"/>
    <property type="match status" value="2"/>
</dbReference>
<dbReference type="Gene3D" id="1.25.40.1010">
    <property type="match status" value="1"/>
</dbReference>
<feature type="region of interest" description="Disordered" evidence="4">
    <location>
        <begin position="478"/>
        <end position="528"/>
    </location>
</feature>
<gene>
    <name evidence="5" type="ORF">ETH_00007160</name>
</gene>
<feature type="repeat" description="TPR" evidence="3">
    <location>
        <begin position="87"/>
        <end position="120"/>
    </location>
</feature>
<dbReference type="PANTHER" id="PTHR22767">
    <property type="entry name" value="N-TERMINAL ACETYLTRANSFERASE-RELATED"/>
    <property type="match status" value="1"/>
</dbReference>
<dbReference type="VEuPathDB" id="ToxoDB:ETH2_0906600"/>
<feature type="compositionally biased region" description="Polar residues" evidence="4">
    <location>
        <begin position="512"/>
        <end position="524"/>
    </location>
</feature>
<dbReference type="OrthoDB" id="10263032at2759"/>
<dbReference type="Gene3D" id="1.25.40.1040">
    <property type="match status" value="2"/>
</dbReference>
<dbReference type="VEuPathDB" id="ToxoDB:ETH_00007160"/>